<protein>
    <submittedName>
        <fullName evidence="3">Uncharacterized protein</fullName>
    </submittedName>
</protein>
<reference evidence="2" key="1">
    <citation type="submission" date="2001-06" db="EMBL/GenBank/DDBJ databases">
        <title>Oryza sativa nipponbare(GA3) genomic DNA, chromosome 6, PAC clone:P0710B08.</title>
        <authorList>
            <person name="Sasaki T."/>
            <person name="Matsumoto T."/>
            <person name="Yamamoto K."/>
        </authorList>
    </citation>
    <scope>NUCLEOTIDE SEQUENCE</scope>
</reference>
<reference evidence="4" key="3">
    <citation type="journal article" date="2005" name="Nature">
        <title>The map-based sequence of the rice genome.</title>
        <authorList>
            <consortium name="International rice genome sequencing project (IRGSP)"/>
            <person name="Matsumoto T."/>
            <person name="Wu J."/>
            <person name="Kanamori H."/>
            <person name="Katayose Y."/>
            <person name="Fujisawa M."/>
            <person name="Namiki N."/>
            <person name="Mizuno H."/>
            <person name="Yamamoto K."/>
            <person name="Antonio B.A."/>
            <person name="Baba T."/>
            <person name="Sakata K."/>
            <person name="Nagamura Y."/>
            <person name="Aoki H."/>
            <person name="Arikawa K."/>
            <person name="Arita K."/>
            <person name="Bito T."/>
            <person name="Chiden Y."/>
            <person name="Fujitsuka N."/>
            <person name="Fukunaka R."/>
            <person name="Hamada M."/>
            <person name="Harada C."/>
            <person name="Hayashi A."/>
            <person name="Hijishita S."/>
            <person name="Honda M."/>
            <person name="Hosokawa S."/>
            <person name="Ichikawa Y."/>
            <person name="Idonuma A."/>
            <person name="Iijima M."/>
            <person name="Ikeda M."/>
            <person name="Ikeno M."/>
            <person name="Ito K."/>
            <person name="Ito S."/>
            <person name="Ito T."/>
            <person name="Ito Y."/>
            <person name="Ito Y."/>
            <person name="Iwabuchi A."/>
            <person name="Kamiya K."/>
            <person name="Karasawa W."/>
            <person name="Kurita K."/>
            <person name="Katagiri S."/>
            <person name="Kikuta A."/>
            <person name="Kobayashi H."/>
            <person name="Kobayashi N."/>
            <person name="Machita K."/>
            <person name="Maehara T."/>
            <person name="Masukawa M."/>
            <person name="Mizubayashi T."/>
            <person name="Mukai Y."/>
            <person name="Nagasaki H."/>
            <person name="Nagata Y."/>
            <person name="Naito S."/>
            <person name="Nakashima M."/>
            <person name="Nakama Y."/>
            <person name="Nakamichi Y."/>
            <person name="Nakamura M."/>
            <person name="Meguro A."/>
            <person name="Negishi M."/>
            <person name="Ohta I."/>
            <person name="Ohta T."/>
            <person name="Okamoto M."/>
            <person name="Ono N."/>
            <person name="Saji S."/>
            <person name="Sakaguchi M."/>
            <person name="Sakai K."/>
            <person name="Shibata M."/>
            <person name="Shimokawa T."/>
            <person name="Song J."/>
            <person name="Takazaki Y."/>
            <person name="Terasawa K."/>
            <person name="Tsugane M."/>
            <person name="Tsuji K."/>
            <person name="Ueda S."/>
            <person name="Waki K."/>
            <person name="Yamagata H."/>
            <person name="Yamamoto M."/>
            <person name="Yamamoto S."/>
            <person name="Yamane H."/>
            <person name="Yoshiki S."/>
            <person name="Yoshihara R."/>
            <person name="Yukawa K."/>
            <person name="Zhong H."/>
            <person name="Yano M."/>
            <person name="Yuan Q."/>
            <person name="Ouyang S."/>
            <person name="Liu J."/>
            <person name="Jones K.M."/>
            <person name="Gansberger K."/>
            <person name="Moffat K."/>
            <person name="Hill J."/>
            <person name="Bera J."/>
            <person name="Fadrosh D."/>
            <person name="Jin S."/>
            <person name="Johri S."/>
            <person name="Kim M."/>
            <person name="Overton L."/>
            <person name="Reardon M."/>
            <person name="Tsitrin T."/>
            <person name="Vuong H."/>
            <person name="Weaver B."/>
            <person name="Ciecko A."/>
            <person name="Tallon L."/>
            <person name="Jackson J."/>
            <person name="Pai G."/>
            <person name="Aken S.V."/>
            <person name="Utterback T."/>
            <person name="Reidmuller S."/>
            <person name="Feldblyum T."/>
            <person name="Hsiao J."/>
            <person name="Zismann V."/>
            <person name="Iobst S."/>
            <person name="de Vazeille A.R."/>
            <person name="Buell C.R."/>
            <person name="Ying K."/>
            <person name="Li Y."/>
            <person name="Lu T."/>
            <person name="Huang Y."/>
            <person name="Zhao Q."/>
            <person name="Feng Q."/>
            <person name="Zhang L."/>
            <person name="Zhu J."/>
            <person name="Weng Q."/>
            <person name="Mu J."/>
            <person name="Lu Y."/>
            <person name="Fan D."/>
            <person name="Liu Y."/>
            <person name="Guan J."/>
            <person name="Zhang Y."/>
            <person name="Yu S."/>
            <person name="Liu X."/>
            <person name="Zhang Y."/>
            <person name="Hong G."/>
            <person name="Han B."/>
            <person name="Choisne N."/>
            <person name="Demange N."/>
            <person name="Orjeda G."/>
            <person name="Samain S."/>
            <person name="Cattolico L."/>
            <person name="Pelletier E."/>
            <person name="Couloux A."/>
            <person name="Segurens B."/>
            <person name="Wincker P."/>
            <person name="D'Hont A."/>
            <person name="Scarpelli C."/>
            <person name="Weissenbach J."/>
            <person name="Salanoubat M."/>
            <person name="Quetier F."/>
            <person name="Yu Y."/>
            <person name="Kim H.R."/>
            <person name="Rambo T."/>
            <person name="Currie J."/>
            <person name="Collura K."/>
            <person name="Luo M."/>
            <person name="Yang T."/>
            <person name="Ammiraju J.S.S."/>
            <person name="Engler F."/>
            <person name="Soderlund C."/>
            <person name="Wing R.A."/>
            <person name="Palmer L.E."/>
            <person name="de la Bastide M."/>
            <person name="Spiegel L."/>
            <person name="Nascimento L."/>
            <person name="Zutavern T."/>
            <person name="O'Shaughnessy A."/>
            <person name="Dike S."/>
            <person name="Dedhia N."/>
            <person name="Preston R."/>
            <person name="Balija V."/>
            <person name="McCombie W.R."/>
            <person name="Chow T."/>
            <person name="Chen H."/>
            <person name="Chung M."/>
            <person name="Chen C."/>
            <person name="Shaw J."/>
            <person name="Wu H."/>
            <person name="Hsiao K."/>
            <person name="Chao Y."/>
            <person name="Chu M."/>
            <person name="Cheng C."/>
            <person name="Hour A."/>
            <person name="Lee P."/>
            <person name="Lin S."/>
            <person name="Lin Y."/>
            <person name="Liou J."/>
            <person name="Liu S."/>
            <person name="Hsing Y."/>
            <person name="Raghuvanshi S."/>
            <person name="Mohanty A."/>
            <person name="Bharti A.K."/>
            <person name="Gaur A."/>
            <person name="Gupta V."/>
            <person name="Kumar D."/>
            <person name="Ravi V."/>
            <person name="Vij S."/>
            <person name="Kapur A."/>
            <person name="Khurana P."/>
            <person name="Khurana P."/>
            <person name="Khurana J.P."/>
            <person name="Tyagi A.K."/>
            <person name="Gaikwad K."/>
            <person name="Singh A."/>
            <person name="Dalal V."/>
            <person name="Srivastava S."/>
            <person name="Dixit A."/>
            <person name="Pal A.K."/>
            <person name="Ghazi I.A."/>
            <person name="Yadav M."/>
            <person name="Pandit A."/>
            <person name="Bhargava A."/>
            <person name="Sureshbabu K."/>
            <person name="Batra K."/>
            <person name="Sharma T.R."/>
            <person name="Mohapatra T."/>
            <person name="Singh N.K."/>
            <person name="Messing J."/>
            <person name="Nelson A.B."/>
            <person name="Fuks G."/>
            <person name="Kavchok S."/>
            <person name="Keizer G."/>
            <person name="Linton E."/>
            <person name="Llaca V."/>
            <person name="Song R."/>
            <person name="Tanyolac B."/>
            <person name="Young S."/>
            <person name="Ho-Il K."/>
            <person name="Hahn J.H."/>
            <person name="Sangsakoo G."/>
            <person name="Vanavichit A."/>
            <person name="de Mattos Luiz.A.T."/>
            <person name="Zimmer P.D."/>
            <person name="Malone G."/>
            <person name="Dellagostin O."/>
            <person name="de Oliveira A.C."/>
            <person name="Bevan M."/>
            <person name="Bancroft I."/>
            <person name="Minx P."/>
            <person name="Cordum H."/>
            <person name="Wilson R."/>
            <person name="Cheng Z."/>
            <person name="Jin W."/>
            <person name="Jiang J."/>
            <person name="Leong S.A."/>
            <person name="Iwama H."/>
            <person name="Gojobori T."/>
            <person name="Itoh T."/>
            <person name="Niimura Y."/>
            <person name="Fujii Y."/>
            <person name="Habara T."/>
            <person name="Sakai H."/>
            <person name="Sato Y."/>
            <person name="Wilson G."/>
            <person name="Kumar K."/>
            <person name="McCouch S."/>
            <person name="Juretic N."/>
            <person name="Hoen D."/>
            <person name="Wright S."/>
            <person name="Bruskiewich R."/>
            <person name="Bureau T."/>
            <person name="Miyao A."/>
            <person name="Hirochika H."/>
            <person name="Nishikawa T."/>
            <person name="Kadowaki K."/>
            <person name="Sugiura M."/>
            <person name="Burr B."/>
            <person name="Sasaki T."/>
        </authorList>
    </citation>
    <scope>NUCLEOTIDE SEQUENCE [LARGE SCALE GENOMIC DNA]</scope>
    <source>
        <strain evidence="4">cv. Nipponbare</strain>
    </source>
</reference>
<dbReference type="Proteomes" id="UP000000763">
    <property type="component" value="Chromosome 6"/>
</dbReference>
<dbReference type="AlphaFoldDB" id="Q653U5"/>
<feature type="region of interest" description="Disordered" evidence="1">
    <location>
        <begin position="1"/>
        <end position="85"/>
    </location>
</feature>
<gene>
    <name evidence="3" type="ORF">B1153E06.23</name>
    <name evidence="2" type="ORF">P0710B08.17</name>
</gene>
<reference evidence="4" key="4">
    <citation type="journal article" date="2008" name="Nucleic Acids Res.">
        <title>The rice annotation project database (RAP-DB): 2008 update.</title>
        <authorList>
            <consortium name="The rice annotation project (RAP)"/>
        </authorList>
    </citation>
    <scope>GENOME REANNOTATION</scope>
    <source>
        <strain evidence="4">cv. Nipponbare</strain>
    </source>
</reference>
<organism evidence="3 4">
    <name type="scientific">Oryza sativa subsp. japonica</name>
    <name type="common">Rice</name>
    <dbReference type="NCBI Taxonomy" id="39947"/>
    <lineage>
        <taxon>Eukaryota</taxon>
        <taxon>Viridiplantae</taxon>
        <taxon>Streptophyta</taxon>
        <taxon>Embryophyta</taxon>
        <taxon>Tracheophyta</taxon>
        <taxon>Spermatophyta</taxon>
        <taxon>Magnoliopsida</taxon>
        <taxon>Liliopsida</taxon>
        <taxon>Poales</taxon>
        <taxon>Poaceae</taxon>
        <taxon>BOP clade</taxon>
        <taxon>Oryzoideae</taxon>
        <taxon>Oryzeae</taxon>
        <taxon>Oryzinae</taxon>
        <taxon>Oryza</taxon>
        <taxon>Oryza sativa</taxon>
    </lineage>
</organism>
<evidence type="ECO:0000256" key="1">
    <source>
        <dbReference type="SAM" id="MobiDB-lite"/>
    </source>
</evidence>
<feature type="compositionally biased region" description="Basic residues" evidence="1">
    <location>
        <begin position="1"/>
        <end position="22"/>
    </location>
</feature>
<evidence type="ECO:0000313" key="2">
    <source>
        <dbReference type="EMBL" id="BAD45525.1"/>
    </source>
</evidence>
<name>Q653U5_ORYSJ</name>
<accession>Q653U5</accession>
<dbReference type="EMBL" id="AP003728">
    <property type="protein sequence ID" value="BAD45525.1"/>
    <property type="molecule type" value="Genomic_DNA"/>
</dbReference>
<proteinExistence type="predicted"/>
<dbReference type="EMBL" id="AP004989">
    <property type="protein sequence ID" value="BAD45922.1"/>
    <property type="molecule type" value="Genomic_DNA"/>
</dbReference>
<evidence type="ECO:0000313" key="3">
    <source>
        <dbReference type="EMBL" id="BAD45922.1"/>
    </source>
</evidence>
<sequence length="129" mass="13866">MLAHLRRGLGGGARRRRRRRRGDGRQGRPTMEQRSAPPSEDEWRDEEHDGAAHVVAAGTRQTRASGIVGTPSAQGPHNETARGGDHLAGLNLLLDVNAPPPAYRSATPSLTLPQAAMLPTRTLVAAIMR</sequence>
<reference evidence="3" key="2">
    <citation type="submission" date="2002-03" db="EMBL/GenBank/DDBJ databases">
        <title>Oryza sativa nipponbare(GA3) genomic DNA, chromosome 6, BAC clone:B1153E06.</title>
        <authorList>
            <person name="Sasaki T."/>
            <person name="Matsumoto T."/>
            <person name="Yamamoto K."/>
        </authorList>
    </citation>
    <scope>NUCLEOTIDE SEQUENCE</scope>
</reference>
<evidence type="ECO:0000313" key="4">
    <source>
        <dbReference type="Proteomes" id="UP000000763"/>
    </source>
</evidence>